<name>A0A6A5USW7_9PLEO</name>
<proteinExistence type="predicted"/>
<evidence type="ECO:0000259" key="4">
    <source>
        <dbReference type="SMART" id="SM00906"/>
    </source>
</evidence>
<keyword evidence="6" id="KW-1185">Reference proteome</keyword>
<dbReference type="GO" id="GO:0008270">
    <property type="term" value="F:zinc ion binding"/>
    <property type="evidence" value="ECO:0007669"/>
    <property type="project" value="InterPro"/>
</dbReference>
<dbReference type="GO" id="GO:0006351">
    <property type="term" value="P:DNA-templated transcription"/>
    <property type="evidence" value="ECO:0007669"/>
    <property type="project" value="InterPro"/>
</dbReference>
<dbReference type="OrthoDB" id="424974at2759"/>
<dbReference type="Pfam" id="PF04082">
    <property type="entry name" value="Fungal_trans"/>
    <property type="match status" value="1"/>
</dbReference>
<dbReference type="CDD" id="cd12148">
    <property type="entry name" value="fungal_TF_MHR"/>
    <property type="match status" value="1"/>
</dbReference>
<dbReference type="PANTHER" id="PTHR31001:SF85">
    <property type="entry name" value="ZN(II)2CYS6 TRANSCRIPTION FACTOR (EUROFUNG)"/>
    <property type="match status" value="1"/>
</dbReference>
<dbReference type="Proteomes" id="UP000800036">
    <property type="component" value="Unassembled WGS sequence"/>
</dbReference>
<dbReference type="InterPro" id="IPR050613">
    <property type="entry name" value="Sec_Metabolite_Reg"/>
</dbReference>
<feature type="compositionally biased region" description="Polar residues" evidence="3">
    <location>
        <begin position="515"/>
        <end position="546"/>
    </location>
</feature>
<evidence type="ECO:0000256" key="2">
    <source>
        <dbReference type="ARBA" id="ARBA00023242"/>
    </source>
</evidence>
<feature type="domain" description="Xylanolytic transcriptional activator regulatory" evidence="4">
    <location>
        <begin position="215"/>
        <end position="287"/>
    </location>
</feature>
<organism evidence="5 6">
    <name type="scientific">Bimuria novae-zelandiae CBS 107.79</name>
    <dbReference type="NCBI Taxonomy" id="1447943"/>
    <lineage>
        <taxon>Eukaryota</taxon>
        <taxon>Fungi</taxon>
        <taxon>Dikarya</taxon>
        <taxon>Ascomycota</taxon>
        <taxon>Pezizomycotina</taxon>
        <taxon>Dothideomycetes</taxon>
        <taxon>Pleosporomycetidae</taxon>
        <taxon>Pleosporales</taxon>
        <taxon>Massarineae</taxon>
        <taxon>Didymosphaeriaceae</taxon>
        <taxon>Bimuria</taxon>
    </lineage>
</organism>
<dbReference type="InterPro" id="IPR007219">
    <property type="entry name" value="XnlR_reg_dom"/>
</dbReference>
<dbReference type="SMART" id="SM00906">
    <property type="entry name" value="Fungal_trans"/>
    <property type="match status" value="1"/>
</dbReference>
<evidence type="ECO:0000256" key="1">
    <source>
        <dbReference type="ARBA" id="ARBA00004123"/>
    </source>
</evidence>
<evidence type="ECO:0000313" key="6">
    <source>
        <dbReference type="Proteomes" id="UP000800036"/>
    </source>
</evidence>
<protein>
    <recommendedName>
        <fullName evidence="4">Xylanolytic transcriptional activator regulatory domain-containing protein</fullName>
    </recommendedName>
</protein>
<dbReference type="PANTHER" id="PTHR31001">
    <property type="entry name" value="UNCHARACTERIZED TRANSCRIPTIONAL REGULATORY PROTEIN"/>
    <property type="match status" value="1"/>
</dbReference>
<keyword evidence="2" id="KW-0539">Nucleus</keyword>
<feature type="region of interest" description="Disordered" evidence="3">
    <location>
        <begin position="58"/>
        <end position="83"/>
    </location>
</feature>
<feature type="region of interest" description="Disordered" evidence="3">
    <location>
        <begin position="506"/>
        <end position="546"/>
    </location>
</feature>
<gene>
    <name evidence="5" type="ORF">BU23DRAFT_284992</name>
</gene>
<feature type="region of interest" description="Disordered" evidence="3">
    <location>
        <begin position="1"/>
        <end position="32"/>
    </location>
</feature>
<evidence type="ECO:0000313" key="5">
    <source>
        <dbReference type="EMBL" id="KAF1967774.1"/>
    </source>
</evidence>
<dbReference type="EMBL" id="ML976728">
    <property type="protein sequence ID" value="KAF1967774.1"/>
    <property type="molecule type" value="Genomic_DNA"/>
</dbReference>
<dbReference type="AlphaFoldDB" id="A0A6A5USW7"/>
<feature type="compositionally biased region" description="Low complexity" evidence="3">
    <location>
        <begin position="7"/>
        <end position="19"/>
    </location>
</feature>
<sequence length="604" mass="68234">MIPQSLRNRTYRTNNNTTTAGQGRLTVDSDGKSHYINSEKNKQVSYFETVLASDTAANTESSGFGQPIANERPKAPNTSALLAAPTDPKDLRTLYPPLQAIPKLWDYYTQHVDNMLKVIYKPDVARIIADASKGLRIGASEETLLFAIWYAAIASSTSETCQALYGIGKKPLVHKYRASFEQALKQANWLSTQEVTVLQSLAIYLVFAQENSRSTWMICGISISLAQAVGLHMEDHSFPFTPVETEVRRRVWWSLAQIDVRVSENCGLEPHIPLVMSAPLPLHVNDIDIEPNIYGQCVLPRDELTEMTLTLIKIEMTQTKLRFKRAHFGPSTTNEEKDAVINEQIQRYREVYFKYFTDTSEFSRVCALGLRLLMARLWKLMYDGSRSQEPEDKDVLDEPLLRYNADVLEISHQLPNRYRQFGWFFRCKYTQWHALAYLLVQLCKHTSGPAVDRAWEVINAFFGTLEEHNSLIARGFINIVTANKKNSLWQPLLVMLLKAQASRRKALQTPKRTADTPSTLESDSNTTATTPNETLGESEPSSWPISQDQEGILGDAFLGQSLDFGEEMNWEQIDAWVDNFQAGIARESGMLSGEQSALGALDWS</sequence>
<comment type="subcellular location">
    <subcellularLocation>
        <location evidence="1">Nucleus</location>
    </subcellularLocation>
</comment>
<dbReference type="GO" id="GO:0005634">
    <property type="term" value="C:nucleus"/>
    <property type="evidence" value="ECO:0007669"/>
    <property type="project" value="UniProtKB-SubCell"/>
</dbReference>
<evidence type="ECO:0000256" key="3">
    <source>
        <dbReference type="SAM" id="MobiDB-lite"/>
    </source>
</evidence>
<dbReference type="GO" id="GO:0003677">
    <property type="term" value="F:DNA binding"/>
    <property type="evidence" value="ECO:0007669"/>
    <property type="project" value="InterPro"/>
</dbReference>
<accession>A0A6A5USW7</accession>
<reference evidence="5" key="1">
    <citation type="journal article" date="2020" name="Stud. Mycol.">
        <title>101 Dothideomycetes genomes: a test case for predicting lifestyles and emergence of pathogens.</title>
        <authorList>
            <person name="Haridas S."/>
            <person name="Albert R."/>
            <person name="Binder M."/>
            <person name="Bloem J."/>
            <person name="Labutti K."/>
            <person name="Salamov A."/>
            <person name="Andreopoulos B."/>
            <person name="Baker S."/>
            <person name="Barry K."/>
            <person name="Bills G."/>
            <person name="Bluhm B."/>
            <person name="Cannon C."/>
            <person name="Castanera R."/>
            <person name="Culley D."/>
            <person name="Daum C."/>
            <person name="Ezra D."/>
            <person name="Gonzalez J."/>
            <person name="Henrissat B."/>
            <person name="Kuo A."/>
            <person name="Liang C."/>
            <person name="Lipzen A."/>
            <person name="Lutzoni F."/>
            <person name="Magnuson J."/>
            <person name="Mondo S."/>
            <person name="Nolan M."/>
            <person name="Ohm R."/>
            <person name="Pangilinan J."/>
            <person name="Park H.-J."/>
            <person name="Ramirez L."/>
            <person name="Alfaro M."/>
            <person name="Sun H."/>
            <person name="Tritt A."/>
            <person name="Yoshinaga Y."/>
            <person name="Zwiers L.-H."/>
            <person name="Turgeon B."/>
            <person name="Goodwin S."/>
            <person name="Spatafora J."/>
            <person name="Crous P."/>
            <person name="Grigoriev I."/>
        </authorList>
    </citation>
    <scope>NUCLEOTIDE SEQUENCE</scope>
    <source>
        <strain evidence="5">CBS 107.79</strain>
    </source>
</reference>